<proteinExistence type="predicted"/>
<evidence type="ECO:0000259" key="2">
    <source>
        <dbReference type="Pfam" id="PF07985"/>
    </source>
</evidence>
<comment type="caution">
    <text evidence="3">The sequence shown here is derived from an EMBL/GenBank/DDBJ whole genome shotgun (WGS) entry which is preliminary data.</text>
</comment>
<evidence type="ECO:0000256" key="1">
    <source>
        <dbReference type="SAM" id="MobiDB-lite"/>
    </source>
</evidence>
<dbReference type="Pfam" id="PF07985">
    <property type="entry name" value="SRR1"/>
    <property type="match status" value="1"/>
</dbReference>
<sequence length="366" mass="41070">MPNHRWADVTASAEYERFRRPANAGQLQFSYNRPLDKIGSLSPDQYRQAIISYANFMLYECPFELQRLVWHCWLTVLYAKDSGDWNDPAIPSINQVDGDSDKLAVIRKSESEKKEAMNKWFLATKPASAGAQGEFVPNWDFLEKMHVRKRNTKSHYTDKELMDKFNKAQKQWQIEWQSDGTEAGKLRNQLTAALSKSFEITKVVCLGLGSLSSNKRDLRVRQHCLALSIRDLVLKSSSKACPVFVQDPGYSEQDKKVLKGHGMKILDGSLGKQEGFVEIDDSTFVLSIGATAPINTIVCDSSTPAAMLWKAYPALQKEFGLPPIPMMYGFKFPEGSMTKFQRSISMTSGGNSGKEKETTVEGVSPA</sequence>
<organism evidence="3 4">
    <name type="scientific">Anthostomella pinea</name>
    <dbReference type="NCBI Taxonomy" id="933095"/>
    <lineage>
        <taxon>Eukaryota</taxon>
        <taxon>Fungi</taxon>
        <taxon>Dikarya</taxon>
        <taxon>Ascomycota</taxon>
        <taxon>Pezizomycotina</taxon>
        <taxon>Sordariomycetes</taxon>
        <taxon>Xylariomycetidae</taxon>
        <taxon>Xylariales</taxon>
        <taxon>Xylariaceae</taxon>
        <taxon>Anthostomella</taxon>
    </lineage>
</organism>
<evidence type="ECO:0000313" key="3">
    <source>
        <dbReference type="EMBL" id="CAJ2512436.1"/>
    </source>
</evidence>
<keyword evidence="4" id="KW-1185">Reference proteome</keyword>
<dbReference type="InterPro" id="IPR012942">
    <property type="entry name" value="SRR1-like"/>
</dbReference>
<name>A0AAI8VWN0_9PEZI</name>
<dbReference type="PANTHER" id="PTHR42080">
    <property type="entry name" value="SRR1 DOMAIN-CONTAINING PROTEIN"/>
    <property type="match status" value="1"/>
</dbReference>
<protein>
    <submittedName>
        <fullName evidence="3">Uu.00g054510.m01.CDS01</fullName>
    </submittedName>
</protein>
<accession>A0AAI8VWN0</accession>
<dbReference type="AlphaFoldDB" id="A0AAI8VWN0"/>
<evidence type="ECO:0000313" key="4">
    <source>
        <dbReference type="Proteomes" id="UP001295740"/>
    </source>
</evidence>
<gene>
    <name evidence="3" type="ORF">KHLLAP_LOCUS12904</name>
</gene>
<dbReference type="EMBL" id="CAUWAG010000019">
    <property type="protein sequence ID" value="CAJ2512436.1"/>
    <property type="molecule type" value="Genomic_DNA"/>
</dbReference>
<reference evidence="3" key="1">
    <citation type="submission" date="2023-10" db="EMBL/GenBank/DDBJ databases">
        <authorList>
            <person name="Hackl T."/>
        </authorList>
    </citation>
    <scope>NUCLEOTIDE SEQUENCE</scope>
</reference>
<dbReference type="Proteomes" id="UP001295740">
    <property type="component" value="Unassembled WGS sequence"/>
</dbReference>
<dbReference type="PANTHER" id="PTHR42080:SF1">
    <property type="entry name" value="SRR1-LIKE DOMAIN-CONTAINING PROTEIN"/>
    <property type="match status" value="1"/>
</dbReference>
<feature type="region of interest" description="Disordered" evidence="1">
    <location>
        <begin position="344"/>
        <end position="366"/>
    </location>
</feature>
<feature type="domain" description="SRR1-like" evidence="2">
    <location>
        <begin position="188"/>
        <end position="309"/>
    </location>
</feature>